<evidence type="ECO:0000259" key="2">
    <source>
        <dbReference type="PROSITE" id="PS51819"/>
    </source>
</evidence>
<evidence type="ECO:0000313" key="3">
    <source>
        <dbReference type="EMBL" id="TDK44531.1"/>
    </source>
</evidence>
<feature type="region of interest" description="Disordered" evidence="1">
    <location>
        <begin position="97"/>
        <end position="116"/>
    </location>
</feature>
<dbReference type="PROSITE" id="PS51819">
    <property type="entry name" value="VOC"/>
    <property type="match status" value="1"/>
</dbReference>
<sequence length="144" mass="15517">MDLETVAADEFGRSLRGIGLNLLVRDVRAECAFLETVFGMTPHRVSADFAIVAYGDQIFQLHADHTYHSNPLPGLLPETPPRGAGVEIRLYDSDPEDAAARAETAGGTLLQPPSDKPHGLREAYILCANGYAWVPSRPIAPPPG</sequence>
<comment type="caution">
    <text evidence="3">The sequence shown here is derived from an EMBL/GenBank/DDBJ whole genome shotgun (WGS) entry which is preliminary data.</text>
</comment>
<dbReference type="Proteomes" id="UP000295301">
    <property type="component" value="Unassembled WGS sequence"/>
</dbReference>
<protein>
    <submittedName>
        <fullName evidence="3">Glyoxalase</fullName>
    </submittedName>
</protein>
<organism evidence="3 4">
    <name type="scientific">Antarcticimicrobium luteum</name>
    <dbReference type="NCBI Taxonomy" id="2547397"/>
    <lineage>
        <taxon>Bacteria</taxon>
        <taxon>Pseudomonadati</taxon>
        <taxon>Pseudomonadota</taxon>
        <taxon>Alphaproteobacteria</taxon>
        <taxon>Rhodobacterales</taxon>
        <taxon>Paracoccaceae</taxon>
        <taxon>Antarcticimicrobium</taxon>
    </lineage>
</organism>
<dbReference type="Gene3D" id="3.10.180.10">
    <property type="entry name" value="2,3-Dihydroxybiphenyl 1,2-Dioxygenase, domain 1"/>
    <property type="match status" value="1"/>
</dbReference>
<dbReference type="InterPro" id="IPR037523">
    <property type="entry name" value="VOC_core"/>
</dbReference>
<reference evidence="3 4" key="1">
    <citation type="submission" date="2019-03" db="EMBL/GenBank/DDBJ databases">
        <title>Ruegeria lutea sp. nov., a novel strain, isolated from marine sediment, the Masan Bay, South Korea.</title>
        <authorList>
            <person name="Kim J."/>
            <person name="Kim D.-Y."/>
            <person name="Lee S.-S."/>
        </authorList>
    </citation>
    <scope>NUCLEOTIDE SEQUENCE [LARGE SCALE GENOMIC DNA]</scope>
    <source>
        <strain evidence="3 4">318-1</strain>
    </source>
</reference>
<name>A0A4R5UZ46_9RHOB</name>
<evidence type="ECO:0000256" key="1">
    <source>
        <dbReference type="SAM" id="MobiDB-lite"/>
    </source>
</evidence>
<keyword evidence="4" id="KW-1185">Reference proteome</keyword>
<accession>A0A4R5UZ46</accession>
<dbReference type="OrthoDB" id="7346917at2"/>
<dbReference type="RefSeq" id="WP_133360695.1">
    <property type="nucleotide sequence ID" value="NZ_SMUV01000070.1"/>
</dbReference>
<dbReference type="EMBL" id="SMUV01000070">
    <property type="protein sequence ID" value="TDK44531.1"/>
    <property type="molecule type" value="Genomic_DNA"/>
</dbReference>
<dbReference type="AlphaFoldDB" id="A0A4R5UZ46"/>
<evidence type="ECO:0000313" key="4">
    <source>
        <dbReference type="Proteomes" id="UP000295301"/>
    </source>
</evidence>
<proteinExistence type="predicted"/>
<dbReference type="InterPro" id="IPR029068">
    <property type="entry name" value="Glyas_Bleomycin-R_OHBP_Dase"/>
</dbReference>
<gene>
    <name evidence="3" type="ORF">E1832_15600</name>
</gene>
<dbReference type="SUPFAM" id="SSF54593">
    <property type="entry name" value="Glyoxalase/Bleomycin resistance protein/Dihydroxybiphenyl dioxygenase"/>
    <property type="match status" value="1"/>
</dbReference>
<feature type="domain" description="VOC" evidence="2">
    <location>
        <begin position="14"/>
        <end position="138"/>
    </location>
</feature>